<dbReference type="Gene3D" id="3.40.190.10">
    <property type="entry name" value="Periplasmic binding protein-like II"/>
    <property type="match status" value="1"/>
</dbReference>
<name>A0A6G6WEP2_9ACTN</name>
<dbReference type="EMBL" id="CP049257">
    <property type="protein sequence ID" value="QIG43510.1"/>
    <property type="molecule type" value="Genomic_DNA"/>
</dbReference>
<dbReference type="SUPFAM" id="SSF53850">
    <property type="entry name" value="Periplasmic binding protein-like II"/>
    <property type="match status" value="1"/>
</dbReference>
<dbReference type="Pfam" id="PF00496">
    <property type="entry name" value="SBP_bac_5"/>
    <property type="match status" value="1"/>
</dbReference>
<dbReference type="GO" id="GO:0042597">
    <property type="term" value="C:periplasmic space"/>
    <property type="evidence" value="ECO:0007669"/>
    <property type="project" value="UniProtKB-ARBA"/>
</dbReference>
<proteinExistence type="predicted"/>
<gene>
    <name evidence="3" type="ORF">G5V58_12715</name>
</gene>
<dbReference type="AlphaFoldDB" id="A0A6G6WEP2"/>
<dbReference type="GO" id="GO:0015833">
    <property type="term" value="P:peptide transport"/>
    <property type="evidence" value="ECO:0007669"/>
    <property type="project" value="TreeGrafter"/>
</dbReference>
<dbReference type="Proteomes" id="UP000502996">
    <property type="component" value="Chromosome"/>
</dbReference>
<dbReference type="KEGG" id="nano:G5V58_12715"/>
<dbReference type="PANTHER" id="PTHR30290:SF83">
    <property type="entry name" value="ABC TRANSPORTER SUBSTRATE-BINDING PROTEIN"/>
    <property type="match status" value="1"/>
</dbReference>
<dbReference type="GO" id="GO:0043190">
    <property type="term" value="C:ATP-binding cassette (ABC) transporter complex"/>
    <property type="evidence" value="ECO:0007669"/>
    <property type="project" value="InterPro"/>
</dbReference>
<dbReference type="InterPro" id="IPR030678">
    <property type="entry name" value="Peptide/Ni-bd"/>
</dbReference>
<accession>A0A6G6WEP2</accession>
<dbReference type="PANTHER" id="PTHR30290">
    <property type="entry name" value="PERIPLASMIC BINDING COMPONENT OF ABC TRANSPORTER"/>
    <property type="match status" value="1"/>
</dbReference>
<dbReference type="PIRSF" id="PIRSF002741">
    <property type="entry name" value="MppA"/>
    <property type="match status" value="1"/>
</dbReference>
<sequence>MALATASLLVLAACGGGGDDDNGGGGDAKGSVDTENLGNTGDGQDPTREGPATIDGAKEGGTVTVLSTAGLTTPIDPSDLYYTDTNSIMTSLVTRSLTQYDYDDKTGQMVLVPDLATDLGTPNDDFTEWKFTLRDGIKWETGDPVTADEVAFGIERSMDNKTFPNGPGLYYSNPYFLGGDTYKGPYTGKGAKSDAISVDGNTVTIKMSKPFPDFPYYASFPAMGPIPTDPAVSDPAKYAQHPLSTGPYKISQYTVGKSMTLVRNDQWDANTDPARTAYPDSYVFKVGGQDTQIDQIMLADSGDGKSTISYNDVLAQNYRKATDTNRLVIGGQPCTYFYAVDQRKVQDKSVAEALTWAIPYEDQIRASGLIPDVTAVATQNLMPPGVPGREAYDPVEGHGAFETDAAKAKQILTDSGNLGYEVKFLFSTDSDSSVSSKDTLVKGLEAAGFKATPVATTLAKSVADRDDVNGDINLRSYGWCSDWPSGATWIPPIFQSTDLNEVGFGTNEAAFNNPDVDAKINAVFELPAEEQPKAWNDLEQEIMSTYLPVVPRYYGGVAQMHGSQIEGMNIDNTLGMPTFRDIWVNTAG</sequence>
<organism evidence="3 4">
    <name type="scientific">Nocardioides anomalus</name>
    <dbReference type="NCBI Taxonomy" id="2712223"/>
    <lineage>
        <taxon>Bacteria</taxon>
        <taxon>Bacillati</taxon>
        <taxon>Actinomycetota</taxon>
        <taxon>Actinomycetes</taxon>
        <taxon>Propionibacteriales</taxon>
        <taxon>Nocardioidaceae</taxon>
        <taxon>Nocardioides</taxon>
    </lineage>
</organism>
<evidence type="ECO:0000256" key="1">
    <source>
        <dbReference type="SAM" id="MobiDB-lite"/>
    </source>
</evidence>
<evidence type="ECO:0000313" key="4">
    <source>
        <dbReference type="Proteomes" id="UP000502996"/>
    </source>
</evidence>
<keyword evidence="4" id="KW-1185">Reference proteome</keyword>
<dbReference type="GO" id="GO:1904680">
    <property type="term" value="F:peptide transmembrane transporter activity"/>
    <property type="evidence" value="ECO:0007669"/>
    <property type="project" value="TreeGrafter"/>
</dbReference>
<dbReference type="InterPro" id="IPR039424">
    <property type="entry name" value="SBP_5"/>
</dbReference>
<feature type="domain" description="Solute-binding protein family 5" evidence="2">
    <location>
        <begin position="111"/>
        <end position="498"/>
    </location>
</feature>
<evidence type="ECO:0000313" key="3">
    <source>
        <dbReference type="EMBL" id="QIG43510.1"/>
    </source>
</evidence>
<feature type="region of interest" description="Disordered" evidence="1">
    <location>
        <begin position="16"/>
        <end position="60"/>
    </location>
</feature>
<dbReference type="RefSeq" id="WP_165233164.1">
    <property type="nucleotide sequence ID" value="NZ_CP049257.1"/>
</dbReference>
<reference evidence="3 4" key="1">
    <citation type="submission" date="2020-02" db="EMBL/GenBank/DDBJ databases">
        <title>Full genome sequence of Nocardioides sp. R-3366.</title>
        <authorList>
            <person name="Im W.-T."/>
        </authorList>
    </citation>
    <scope>NUCLEOTIDE SEQUENCE [LARGE SCALE GENOMIC DNA]</scope>
    <source>
        <strain evidence="3 4">R-3366</strain>
    </source>
</reference>
<protein>
    <recommendedName>
        <fullName evidence="2">Solute-binding protein family 5 domain-containing protein</fullName>
    </recommendedName>
</protein>
<dbReference type="InterPro" id="IPR000914">
    <property type="entry name" value="SBP_5_dom"/>
</dbReference>
<evidence type="ECO:0000259" key="2">
    <source>
        <dbReference type="Pfam" id="PF00496"/>
    </source>
</evidence>
<dbReference type="Gene3D" id="3.10.105.10">
    <property type="entry name" value="Dipeptide-binding Protein, Domain 3"/>
    <property type="match status" value="1"/>
</dbReference>